<gene>
    <name evidence="4" type="ORF">RZ517_05875</name>
</gene>
<dbReference type="Proteomes" id="UP001364156">
    <property type="component" value="Chromosome"/>
</dbReference>
<keyword evidence="2" id="KW-0067">ATP-binding</keyword>
<evidence type="ECO:0000313" key="4">
    <source>
        <dbReference type="EMBL" id="WWR47698.1"/>
    </source>
</evidence>
<dbReference type="RefSeq" id="WP_338550531.1">
    <property type="nucleotide sequence ID" value="NZ_CP146069.1"/>
</dbReference>
<dbReference type="EMBL" id="CP146069">
    <property type="protein sequence ID" value="WWR47698.1"/>
    <property type="molecule type" value="Genomic_DNA"/>
</dbReference>
<dbReference type="PROSITE" id="PS51206">
    <property type="entry name" value="SF3_HELICASE_1"/>
    <property type="match status" value="1"/>
</dbReference>
<proteinExistence type="predicted"/>
<reference evidence="4 5" key="1">
    <citation type="submission" date="2023-10" db="EMBL/GenBank/DDBJ databases">
        <title>Roseovarius strain S88 nov., isolated from a marine algae.</title>
        <authorList>
            <person name="Lee M.W."/>
            <person name="Lee J.K."/>
            <person name="Kim J.M."/>
            <person name="Choi D.G."/>
            <person name="Baek J.H."/>
            <person name="Bayburt H."/>
            <person name="Jung J.J."/>
            <person name="Han D.M."/>
            <person name="Jeon C.O."/>
        </authorList>
    </citation>
    <scope>NUCLEOTIDE SEQUENCE [LARGE SCALE GENOMIC DNA]</scope>
    <source>
        <strain evidence="4 5">S88</strain>
    </source>
</reference>
<sequence length="479" mass="54816">MKKDNKHINEDHLDRLTRALCSWFVRRDGKYYAVGNVGTKLSRPDVEMIALKRFQAEFADIKLSSGLIRQVFDLAIDRRHTEEDKSIAVWNGKERCAPEIDGAIIEENGTAAVNAWSKPDYRRIDEVQATQGIARTFFEVMFPREPEREMFLNWLAWCLQNEADKPNWVPFLYSATKGSGKSTLCQLVSRLFGERNSVTLNSVDKLTSRFNATVLTSKLVVCEEVNLRQDSPQGNTLKTYITESRVMTERKGQDAQQTDHRCCFLLTSNHLPLWIEAEDRRYYLIDIDHDGHANGPHADHFARLVEDLHAFMADDHSIAALYRHLMERRIDDAFSAKTLNIGRDATALMRRVQGASEQTVRAQLREMLDEEGFKAVTESRVADMVQDKLKQNINSTRHAMTELGWSKFNVKWDGKDYGRDIWVSEGYRVEGGKVKGPDGYSQSIGEHLARPLRSADDRITQEERVDPLMGAFLNETPTN</sequence>
<dbReference type="InterPro" id="IPR045455">
    <property type="entry name" value="NrS-1_pol-like_helicase"/>
</dbReference>
<keyword evidence="5" id="KW-1185">Reference proteome</keyword>
<keyword evidence="1" id="KW-0547">Nucleotide-binding</keyword>
<organism evidence="4 5">
    <name type="scientific">Roseovarius phycicola</name>
    <dbReference type="NCBI Taxonomy" id="3080976"/>
    <lineage>
        <taxon>Bacteria</taxon>
        <taxon>Pseudomonadati</taxon>
        <taxon>Pseudomonadota</taxon>
        <taxon>Alphaproteobacteria</taxon>
        <taxon>Rhodobacterales</taxon>
        <taxon>Roseobacteraceae</taxon>
        <taxon>Roseovarius</taxon>
    </lineage>
</organism>
<dbReference type="InterPro" id="IPR014015">
    <property type="entry name" value="Helicase_SF3_DNA-vir"/>
</dbReference>
<accession>A0ABZ2HKB1</accession>
<dbReference type="InterPro" id="IPR027417">
    <property type="entry name" value="P-loop_NTPase"/>
</dbReference>
<protein>
    <submittedName>
        <fullName evidence="4">Primase-helicase family protein</fullName>
    </submittedName>
</protein>
<dbReference type="SUPFAM" id="SSF52540">
    <property type="entry name" value="P-loop containing nucleoside triphosphate hydrolases"/>
    <property type="match status" value="1"/>
</dbReference>
<evidence type="ECO:0000256" key="1">
    <source>
        <dbReference type="ARBA" id="ARBA00022741"/>
    </source>
</evidence>
<evidence type="ECO:0000259" key="3">
    <source>
        <dbReference type="PROSITE" id="PS51206"/>
    </source>
</evidence>
<evidence type="ECO:0000313" key="5">
    <source>
        <dbReference type="Proteomes" id="UP001364156"/>
    </source>
</evidence>
<evidence type="ECO:0000256" key="2">
    <source>
        <dbReference type="ARBA" id="ARBA00022840"/>
    </source>
</evidence>
<feature type="domain" description="SF3 helicase" evidence="3">
    <location>
        <begin position="146"/>
        <end position="320"/>
    </location>
</feature>
<dbReference type="Pfam" id="PF19263">
    <property type="entry name" value="DUF5906"/>
    <property type="match status" value="1"/>
</dbReference>
<name>A0ABZ2HKB1_9RHOB</name>
<dbReference type="Gene3D" id="3.40.50.300">
    <property type="entry name" value="P-loop containing nucleotide triphosphate hydrolases"/>
    <property type="match status" value="1"/>
</dbReference>